<dbReference type="EMBL" id="KB742484">
    <property type="protein sequence ID" value="EOB07909.1"/>
    <property type="molecule type" value="Genomic_DNA"/>
</dbReference>
<evidence type="ECO:0000256" key="1">
    <source>
        <dbReference type="SAM" id="SignalP"/>
    </source>
</evidence>
<organism evidence="2 3">
    <name type="scientific">Anas platyrhynchos</name>
    <name type="common">Mallard</name>
    <name type="synonym">Anas boschas</name>
    <dbReference type="NCBI Taxonomy" id="8839"/>
    <lineage>
        <taxon>Eukaryota</taxon>
        <taxon>Metazoa</taxon>
        <taxon>Chordata</taxon>
        <taxon>Craniata</taxon>
        <taxon>Vertebrata</taxon>
        <taxon>Euteleostomi</taxon>
        <taxon>Archelosauria</taxon>
        <taxon>Archosauria</taxon>
        <taxon>Dinosauria</taxon>
        <taxon>Saurischia</taxon>
        <taxon>Theropoda</taxon>
        <taxon>Coelurosauria</taxon>
        <taxon>Aves</taxon>
        <taxon>Neognathae</taxon>
        <taxon>Galloanserae</taxon>
        <taxon>Anseriformes</taxon>
        <taxon>Anatidae</taxon>
        <taxon>Anatinae</taxon>
        <taxon>Anas</taxon>
    </lineage>
</organism>
<reference evidence="3" key="1">
    <citation type="journal article" date="2013" name="Nat. Genet.">
        <title>The duck genome and transcriptome provide insight into an avian influenza virus reservoir species.</title>
        <authorList>
            <person name="Huang Y."/>
            <person name="Li Y."/>
            <person name="Burt D.W."/>
            <person name="Chen H."/>
            <person name="Zhang Y."/>
            <person name="Qian W."/>
            <person name="Kim H."/>
            <person name="Gan S."/>
            <person name="Zhao Y."/>
            <person name="Li J."/>
            <person name="Yi K."/>
            <person name="Feng H."/>
            <person name="Zhu P."/>
            <person name="Li B."/>
            <person name="Liu Q."/>
            <person name="Fairley S."/>
            <person name="Magor K.E."/>
            <person name="Du Z."/>
            <person name="Hu X."/>
            <person name="Goodman L."/>
            <person name="Tafer H."/>
            <person name="Vignal A."/>
            <person name="Lee T."/>
            <person name="Kim K.W."/>
            <person name="Sheng Z."/>
            <person name="An Y."/>
            <person name="Searle S."/>
            <person name="Herrero J."/>
            <person name="Groenen M.A."/>
            <person name="Crooijmans R.P."/>
            <person name="Faraut T."/>
            <person name="Cai Q."/>
            <person name="Webster R.G."/>
            <person name="Aldridge J.R."/>
            <person name="Warren W.C."/>
            <person name="Bartschat S."/>
            <person name="Kehr S."/>
            <person name="Marz M."/>
            <person name="Stadler P.F."/>
            <person name="Smith J."/>
            <person name="Kraus R.H."/>
            <person name="Zhao Y."/>
            <person name="Ren L."/>
            <person name="Fei J."/>
            <person name="Morisson M."/>
            <person name="Kaiser P."/>
            <person name="Griffin D.K."/>
            <person name="Rao M."/>
            <person name="Pitel F."/>
            <person name="Wang J."/>
            <person name="Li N."/>
        </authorList>
    </citation>
    <scope>NUCLEOTIDE SEQUENCE [LARGE SCALE GENOMIC DNA]</scope>
</reference>
<accession>R0LQD1</accession>
<name>R0LQD1_ANAPL</name>
<protein>
    <submittedName>
        <fullName evidence="2">Uncharacterized protein</fullName>
    </submittedName>
</protein>
<keyword evidence="1" id="KW-0732">Signal</keyword>
<dbReference type="AlphaFoldDB" id="R0LQD1"/>
<proteinExistence type="predicted"/>
<keyword evidence="3" id="KW-1185">Reference proteome</keyword>
<evidence type="ECO:0000313" key="2">
    <source>
        <dbReference type="EMBL" id="EOB07909.1"/>
    </source>
</evidence>
<gene>
    <name evidence="2" type="ORF">Anapl_14279</name>
</gene>
<feature type="signal peptide" evidence="1">
    <location>
        <begin position="1"/>
        <end position="20"/>
    </location>
</feature>
<sequence>MILQPPAVSFLILISGLLDAVEEYATAVKAHFRAMLLNFLMCSDLFSLYQYIKISLEQEQRSHDLGQGISVQAFHYLELWSLPAHVNQEPPWTNDLQAAGFELVTWRWQQDNSVWLLRGHRGCSCSSKCGAQLLHPVALLPSNVNPIFVNIEVLEQSQGRELPVNGITSETETTQKTTEIRISHNGSMSEISPVDPRDVQAMKINSVAVEKHSTGPVLTAVFHKDEMRHCYE</sequence>
<dbReference type="Proteomes" id="UP000296049">
    <property type="component" value="Unassembled WGS sequence"/>
</dbReference>
<evidence type="ECO:0000313" key="3">
    <source>
        <dbReference type="Proteomes" id="UP000296049"/>
    </source>
</evidence>
<feature type="chain" id="PRO_5004354830" evidence="1">
    <location>
        <begin position="21"/>
        <end position="232"/>
    </location>
</feature>